<evidence type="ECO:0000313" key="2">
    <source>
        <dbReference type="Proteomes" id="UP001457282"/>
    </source>
</evidence>
<dbReference type="EMBL" id="JBEDUW010000003">
    <property type="protein sequence ID" value="KAK9938318.1"/>
    <property type="molecule type" value="Genomic_DNA"/>
</dbReference>
<accession>A0AAW1XNL7</accession>
<gene>
    <name evidence="1" type="ORF">M0R45_015065</name>
</gene>
<keyword evidence="2" id="KW-1185">Reference proteome</keyword>
<reference evidence="1 2" key="1">
    <citation type="journal article" date="2023" name="G3 (Bethesda)">
        <title>A chromosome-length genome assembly and annotation of blackberry (Rubus argutus, cv. 'Hillquist').</title>
        <authorList>
            <person name="Bruna T."/>
            <person name="Aryal R."/>
            <person name="Dudchenko O."/>
            <person name="Sargent D.J."/>
            <person name="Mead D."/>
            <person name="Buti M."/>
            <person name="Cavallini A."/>
            <person name="Hytonen T."/>
            <person name="Andres J."/>
            <person name="Pham M."/>
            <person name="Weisz D."/>
            <person name="Mascagni F."/>
            <person name="Usai G."/>
            <person name="Natali L."/>
            <person name="Bassil N."/>
            <person name="Fernandez G.E."/>
            <person name="Lomsadze A."/>
            <person name="Armour M."/>
            <person name="Olukolu B."/>
            <person name="Poorten T."/>
            <person name="Britton C."/>
            <person name="Davik J."/>
            <person name="Ashrafi H."/>
            <person name="Aiden E.L."/>
            <person name="Borodovsky M."/>
            <person name="Worthington M."/>
        </authorList>
    </citation>
    <scope>NUCLEOTIDE SEQUENCE [LARGE SCALE GENOMIC DNA]</scope>
    <source>
        <strain evidence="1">PI 553951</strain>
    </source>
</reference>
<dbReference type="InterPro" id="IPR040256">
    <property type="entry name" value="At4g02000-like"/>
</dbReference>
<proteinExistence type="predicted"/>
<protein>
    <submittedName>
        <fullName evidence="1">Uncharacterized protein</fullName>
    </submittedName>
</protein>
<sequence>MALAEGKKLVDIGHLASGSAKQTFHPYLLVIILTHKEGQIGPWSFVKAHLALEDYDGISPLQKVLLNYVYFWVKIGNIPPAFDKSETIALIASIVSFLIELDYKLFRKDVIRVRVWHNVTKLVLLTKVVWLAAGVEAKVKMGFTSFTFSSQITPNLSSSLFANLQQVTVPSKGQIGPWSFVKAHLALEDYDGISPLQKVLLNYVYFWVKIGNIPPAFDKSETIALIASIVSFLIELDYKLFRKDVIRVRVWHNVTKLVLLTKVVWLAAGVEAKVSFFYEDLVGHYNAYGLIYHVGTDCDFAIDAACLDRTSSGTNDAFDFGSS</sequence>
<dbReference type="PANTHER" id="PTHR31286">
    <property type="entry name" value="GLYCINE-RICH CELL WALL STRUCTURAL PROTEIN 1.8-LIKE"/>
    <property type="match status" value="1"/>
</dbReference>
<dbReference type="Proteomes" id="UP001457282">
    <property type="component" value="Unassembled WGS sequence"/>
</dbReference>
<dbReference type="AlphaFoldDB" id="A0AAW1XNL7"/>
<evidence type="ECO:0000313" key="1">
    <source>
        <dbReference type="EMBL" id="KAK9938318.1"/>
    </source>
</evidence>
<name>A0AAW1XNL7_RUBAR</name>
<organism evidence="1 2">
    <name type="scientific">Rubus argutus</name>
    <name type="common">Southern blackberry</name>
    <dbReference type="NCBI Taxonomy" id="59490"/>
    <lineage>
        <taxon>Eukaryota</taxon>
        <taxon>Viridiplantae</taxon>
        <taxon>Streptophyta</taxon>
        <taxon>Embryophyta</taxon>
        <taxon>Tracheophyta</taxon>
        <taxon>Spermatophyta</taxon>
        <taxon>Magnoliopsida</taxon>
        <taxon>eudicotyledons</taxon>
        <taxon>Gunneridae</taxon>
        <taxon>Pentapetalae</taxon>
        <taxon>rosids</taxon>
        <taxon>fabids</taxon>
        <taxon>Rosales</taxon>
        <taxon>Rosaceae</taxon>
        <taxon>Rosoideae</taxon>
        <taxon>Rosoideae incertae sedis</taxon>
        <taxon>Rubus</taxon>
    </lineage>
</organism>
<dbReference type="PANTHER" id="PTHR31286:SF167">
    <property type="entry name" value="OS09G0268800 PROTEIN"/>
    <property type="match status" value="1"/>
</dbReference>
<comment type="caution">
    <text evidence="1">The sequence shown here is derived from an EMBL/GenBank/DDBJ whole genome shotgun (WGS) entry which is preliminary data.</text>
</comment>